<evidence type="ECO:0000259" key="1">
    <source>
        <dbReference type="Pfam" id="PF25104"/>
    </source>
</evidence>
<sequence length="760" mass="86106">MGPGKIDNHPSPSKQTLPPNPHSFKTLILLIQSSPQDLKPSLTKSIYFLLLHSSLNAPLHRSDFESVRTLSNILFEDLDRRFKQFFFSDLRDVFRGTRSSAKVWASVEQLILILRCCMVVLNLLEFDPNLLWKKVRVLLLIVRVLVSLVSESEKSESSVKFEKLFGDNDDDDGCTASVAEDFVASLCFLKPLDPCRPFLCALIEVLADELLINKSLRKCFMLVDSASGNEALFMCHFGHGDIESVLEVVSVHFVLSVSDGHAFDNFINRLVWQHDNDFRIPELSLTPAMSLLFNPVILSAPKMFQAHLISLVSDAIGIGMSSKNLSPDLGLMNCYLTTFERSVILYSKLMSSLQVGDHSIGSTGSVNPCVLGKSNLTFDLCVQQGTINRVYKVVSKADDLWEFYLRNMFFGTKSDLMTGSISYLKENGHVFEESSRDENLSILDCIILNAFSDDVSDTVLYKKGETNTQDIYLLASILKLMSSSLVQAIWCLRHSGNLGCLKSLENAASCKEYDFMVGIIHCFQESSVYLPVQRFLCDIMKIYPTRHKESKWMFLHFSGLLSLSFKSGLNFLVKGCISMMMALINLFAFEEDNLAALRSLLGTGSVALSSVSSYDKVQEARLEHKSSKRVASRFQKIQMLHLSTDLRSFDQKLQKEQAETSQNVSILNHMKESVDGTEEETVKTCNGETFLKCMLGDSKNLPDFDDLADFIECKRGKDYHIWLKDKQRHRKWKGEKMAVLRFKKKRKTWKLWKLMKSLKN</sequence>
<feature type="domain" description="DUF7812" evidence="1">
    <location>
        <begin position="112"/>
        <end position="597"/>
    </location>
</feature>
<dbReference type="AlphaFoldDB" id="A0A7N2MGG3"/>
<dbReference type="InterPro" id="IPR056714">
    <property type="entry name" value="DUF7812"/>
</dbReference>
<organism evidence="2 3">
    <name type="scientific">Quercus lobata</name>
    <name type="common">Valley oak</name>
    <dbReference type="NCBI Taxonomy" id="97700"/>
    <lineage>
        <taxon>Eukaryota</taxon>
        <taxon>Viridiplantae</taxon>
        <taxon>Streptophyta</taxon>
        <taxon>Embryophyta</taxon>
        <taxon>Tracheophyta</taxon>
        <taxon>Spermatophyta</taxon>
        <taxon>Magnoliopsida</taxon>
        <taxon>eudicotyledons</taxon>
        <taxon>Gunneridae</taxon>
        <taxon>Pentapetalae</taxon>
        <taxon>rosids</taxon>
        <taxon>fabids</taxon>
        <taxon>Fagales</taxon>
        <taxon>Fagaceae</taxon>
        <taxon>Quercus</taxon>
    </lineage>
</organism>
<dbReference type="Proteomes" id="UP000594261">
    <property type="component" value="Chromosome 9"/>
</dbReference>
<evidence type="ECO:0000313" key="2">
    <source>
        <dbReference type="EnsemblPlants" id="QL09p005234:mrna"/>
    </source>
</evidence>
<reference evidence="2" key="2">
    <citation type="submission" date="2021-01" db="UniProtKB">
        <authorList>
            <consortium name="EnsemblPlants"/>
        </authorList>
    </citation>
    <scope>IDENTIFICATION</scope>
</reference>
<dbReference type="Gramene" id="QL09p005234:mrna">
    <property type="protein sequence ID" value="QL09p005234:mrna"/>
    <property type="gene ID" value="QL09p005234"/>
</dbReference>
<dbReference type="OrthoDB" id="1882119at2759"/>
<dbReference type="EMBL" id="LRBV02000009">
    <property type="status" value="NOT_ANNOTATED_CDS"/>
    <property type="molecule type" value="Genomic_DNA"/>
</dbReference>
<proteinExistence type="predicted"/>
<dbReference type="RefSeq" id="XP_030935724.1">
    <property type="nucleotide sequence ID" value="XM_031079864.1"/>
</dbReference>
<keyword evidence="3" id="KW-1185">Reference proteome</keyword>
<dbReference type="GeneID" id="115960863"/>
<accession>A0A7N2MGG3</accession>
<reference evidence="2 3" key="1">
    <citation type="journal article" date="2016" name="G3 (Bethesda)">
        <title>First Draft Assembly and Annotation of the Genome of a California Endemic Oak Quercus lobata Nee (Fagaceae).</title>
        <authorList>
            <person name="Sork V.L."/>
            <person name="Fitz-Gibbon S.T."/>
            <person name="Puiu D."/>
            <person name="Crepeau M."/>
            <person name="Gugger P.F."/>
            <person name="Sherman R."/>
            <person name="Stevens K."/>
            <person name="Langley C.H."/>
            <person name="Pellegrini M."/>
            <person name="Salzberg S.L."/>
        </authorList>
    </citation>
    <scope>NUCLEOTIDE SEQUENCE [LARGE SCALE GENOMIC DNA]</scope>
    <source>
        <strain evidence="2 3">cv. SW786</strain>
    </source>
</reference>
<dbReference type="FunCoup" id="A0A7N2MGG3">
    <property type="interactions" value="210"/>
</dbReference>
<protein>
    <recommendedName>
        <fullName evidence="1">DUF7812 domain-containing protein</fullName>
    </recommendedName>
</protein>
<name>A0A7N2MGG3_QUELO</name>
<dbReference type="EnsemblPlants" id="QL09p005234:mrna">
    <property type="protein sequence ID" value="QL09p005234:mrna"/>
    <property type="gene ID" value="QL09p005234"/>
</dbReference>
<dbReference type="PANTHER" id="PTHR36786">
    <property type="entry name" value="2-ISOPROPYLMALATE SYNTHASE"/>
    <property type="match status" value="1"/>
</dbReference>
<gene>
    <name evidence="2" type="primary">LOC115960863</name>
</gene>
<dbReference type="Pfam" id="PF25104">
    <property type="entry name" value="DUF7812"/>
    <property type="match status" value="1"/>
</dbReference>
<dbReference type="OMA" id="MMMANLC"/>
<evidence type="ECO:0000313" key="3">
    <source>
        <dbReference type="Proteomes" id="UP000594261"/>
    </source>
</evidence>
<dbReference type="PANTHER" id="PTHR36786:SF1">
    <property type="entry name" value="2-ISOPROPYLMALATE SYNTHASE"/>
    <property type="match status" value="1"/>
</dbReference>
<dbReference type="KEGG" id="qlo:115960863"/>
<dbReference type="InParanoid" id="A0A7N2MGG3"/>